<organism evidence="1 2">
    <name type="scientific">Candidatus Buchananbacteria bacterium RIFCSPHIGHO2_01_FULL_46_12</name>
    <dbReference type="NCBI Taxonomy" id="1797536"/>
    <lineage>
        <taxon>Bacteria</taxon>
        <taxon>Candidatus Buchananiibacteriota</taxon>
    </lineage>
</organism>
<dbReference type="EMBL" id="MHIF01000055">
    <property type="protein sequence ID" value="OGY46685.1"/>
    <property type="molecule type" value="Genomic_DNA"/>
</dbReference>
<evidence type="ECO:0000313" key="1">
    <source>
        <dbReference type="EMBL" id="OGY46685.1"/>
    </source>
</evidence>
<proteinExistence type="predicted"/>
<dbReference type="Proteomes" id="UP000178432">
    <property type="component" value="Unassembled WGS sequence"/>
</dbReference>
<dbReference type="AlphaFoldDB" id="A0A1G1Y2X3"/>
<accession>A0A1G1Y2X3</accession>
<reference evidence="1 2" key="1">
    <citation type="journal article" date="2016" name="Nat. Commun.">
        <title>Thousands of microbial genomes shed light on interconnected biogeochemical processes in an aquifer system.</title>
        <authorList>
            <person name="Anantharaman K."/>
            <person name="Brown C.T."/>
            <person name="Hug L.A."/>
            <person name="Sharon I."/>
            <person name="Castelle C.J."/>
            <person name="Probst A.J."/>
            <person name="Thomas B.C."/>
            <person name="Singh A."/>
            <person name="Wilkins M.J."/>
            <person name="Karaoz U."/>
            <person name="Brodie E.L."/>
            <person name="Williams K.H."/>
            <person name="Hubbard S.S."/>
            <person name="Banfield J.F."/>
        </authorList>
    </citation>
    <scope>NUCLEOTIDE SEQUENCE [LARGE SCALE GENOMIC DNA]</scope>
</reference>
<name>A0A1G1Y2X3_9BACT</name>
<comment type="caution">
    <text evidence="1">The sequence shown here is derived from an EMBL/GenBank/DDBJ whole genome shotgun (WGS) entry which is preliminary data.</text>
</comment>
<protein>
    <submittedName>
        <fullName evidence="1">Uncharacterized protein</fullName>
    </submittedName>
</protein>
<gene>
    <name evidence="1" type="ORF">A2663_04480</name>
</gene>
<evidence type="ECO:0000313" key="2">
    <source>
        <dbReference type="Proteomes" id="UP000178432"/>
    </source>
</evidence>
<sequence length="95" mass="10436">MKAKIISQKLYEGAMDWIHGGGYTAKRLVVEEAGNLIITSRDNQVCAFTGFNLEEDCKVIGEVEVPDELVEKALAFVRAKAEFDGLKDAFEALLG</sequence>